<proteinExistence type="predicted"/>
<dbReference type="EMBL" id="CAQQ02049163">
    <property type="status" value="NOT_ANNOTATED_CDS"/>
    <property type="molecule type" value="Genomic_DNA"/>
</dbReference>
<reference evidence="2" key="1">
    <citation type="submission" date="2013-02" db="EMBL/GenBank/DDBJ databases">
        <authorList>
            <person name="Hughes D."/>
        </authorList>
    </citation>
    <scope>NUCLEOTIDE SEQUENCE</scope>
    <source>
        <strain>Durham</strain>
        <strain evidence="2">NC isolate 2 -- Noor lab</strain>
    </source>
</reference>
<accession>T1H4S2</accession>
<evidence type="ECO:0000313" key="2">
    <source>
        <dbReference type="Proteomes" id="UP000015102"/>
    </source>
</evidence>
<sequence>MDIKNIDTSYCSNSVDIHINIIVANIINVNTSDNTNITNSDDTNIGYIKNITNNIGFSTNNVHVNYQILETNFPNPIHVPDHHVLVNHWEDANNFYSMFPMVNKLESSAVI</sequence>
<dbReference type="EMBL" id="CAQQ02049164">
    <property type="status" value="NOT_ANNOTATED_CDS"/>
    <property type="molecule type" value="Genomic_DNA"/>
</dbReference>
<protein>
    <submittedName>
        <fullName evidence="1">Uncharacterized protein</fullName>
    </submittedName>
</protein>
<reference evidence="1" key="2">
    <citation type="submission" date="2015-06" db="UniProtKB">
        <authorList>
            <consortium name="EnsemblMetazoa"/>
        </authorList>
    </citation>
    <scope>IDENTIFICATION</scope>
</reference>
<organism evidence="1 2">
    <name type="scientific">Megaselia scalaris</name>
    <name type="common">Humpbacked fly</name>
    <name type="synonym">Phora scalaris</name>
    <dbReference type="NCBI Taxonomy" id="36166"/>
    <lineage>
        <taxon>Eukaryota</taxon>
        <taxon>Metazoa</taxon>
        <taxon>Ecdysozoa</taxon>
        <taxon>Arthropoda</taxon>
        <taxon>Hexapoda</taxon>
        <taxon>Insecta</taxon>
        <taxon>Pterygota</taxon>
        <taxon>Neoptera</taxon>
        <taxon>Endopterygota</taxon>
        <taxon>Diptera</taxon>
        <taxon>Brachycera</taxon>
        <taxon>Muscomorpha</taxon>
        <taxon>Platypezoidea</taxon>
        <taxon>Phoridae</taxon>
        <taxon>Megaseliini</taxon>
        <taxon>Megaselia</taxon>
    </lineage>
</organism>
<dbReference type="HOGENOM" id="CLU_2161231_0_0_1"/>
<dbReference type="Proteomes" id="UP000015102">
    <property type="component" value="Unassembled WGS sequence"/>
</dbReference>
<keyword evidence="2" id="KW-1185">Reference proteome</keyword>
<dbReference type="EnsemblMetazoa" id="MESCA011290-RA">
    <property type="protein sequence ID" value="MESCA011290-PA"/>
    <property type="gene ID" value="MESCA011290"/>
</dbReference>
<evidence type="ECO:0000313" key="1">
    <source>
        <dbReference type="EnsemblMetazoa" id="MESCA011290-PA"/>
    </source>
</evidence>
<dbReference type="AlphaFoldDB" id="T1H4S2"/>
<name>T1H4S2_MEGSC</name>